<dbReference type="HOGENOM" id="CLU_806097_0_0_0"/>
<dbReference type="OrthoDB" id="8477619at2"/>
<accession>D4H2X7</accession>
<dbReference type="Proteomes" id="UP000002012">
    <property type="component" value="Chromosome"/>
</dbReference>
<keyword evidence="2" id="KW-1185">Reference proteome</keyword>
<sequence length="322" mass="34209">MDQTDIKIIKAENITDADSNGGRADYSTEVISGVKFNLLPRVTSTERGNGMTRFRKAFIANMNRLGETAYGASVAISSPGNGGDRFYIKKGTDKDTQNDLPTDGWTGCGALAYNAAAGTESIQVVFKAADYAIPEGALLLIKDSAGGTANVRTSSSAPCTEWNGNTATIKLSEQLPDNYTSDGTYVGVMIETGDLSPSVQNISVSSTDGQFDENGITLFNDGTETDTYSITFESSFSFLCAGAESGPLASGTISTAYEPLNPKTNQPYFSIPAECWSGIFEAGNTITITTTPASRGFWIKEVVPAGCAHEPNNSFNLDWMID</sequence>
<dbReference type="PaxDb" id="522772-Dacet_2238"/>
<protein>
    <submittedName>
        <fullName evidence="1">Uncharacterized protein</fullName>
    </submittedName>
</protein>
<evidence type="ECO:0000313" key="2">
    <source>
        <dbReference type="Proteomes" id="UP000002012"/>
    </source>
</evidence>
<dbReference type="RefSeq" id="WP_013011503.1">
    <property type="nucleotide sequence ID" value="NC_013943.1"/>
</dbReference>
<dbReference type="KEGG" id="dap:Dacet_2238"/>
<dbReference type="STRING" id="522772.Dacet_2238"/>
<evidence type="ECO:0000313" key="1">
    <source>
        <dbReference type="EMBL" id="ADD69000.1"/>
    </source>
</evidence>
<dbReference type="AlphaFoldDB" id="D4H2X7"/>
<gene>
    <name evidence="1" type="ordered locus">Dacet_2238</name>
</gene>
<dbReference type="eggNOG" id="ENOG502Z7RQ">
    <property type="taxonomic scope" value="Bacteria"/>
</dbReference>
<name>D4H2X7_DENA2</name>
<organism evidence="1 2">
    <name type="scientific">Denitrovibrio acetiphilus (strain DSM 12809 / NBRC 114555 / N2460)</name>
    <dbReference type="NCBI Taxonomy" id="522772"/>
    <lineage>
        <taxon>Bacteria</taxon>
        <taxon>Pseudomonadati</taxon>
        <taxon>Deferribacterota</taxon>
        <taxon>Deferribacteres</taxon>
        <taxon>Deferribacterales</taxon>
        <taxon>Geovibrionaceae</taxon>
        <taxon>Denitrovibrio</taxon>
    </lineage>
</organism>
<dbReference type="InParanoid" id="D4H2X7"/>
<proteinExistence type="predicted"/>
<reference evidence="1 2" key="1">
    <citation type="journal article" date="2010" name="Stand. Genomic Sci.">
        <title>Complete genome sequence of Denitrovibrio acetiphilus type strain (N2460).</title>
        <authorList>
            <person name="Kiss H."/>
            <person name="Lang E."/>
            <person name="Lapidus A."/>
            <person name="Copeland A."/>
            <person name="Nolan M."/>
            <person name="Glavina Del Rio T."/>
            <person name="Chen F."/>
            <person name="Lucas S."/>
            <person name="Tice H."/>
            <person name="Cheng J.F."/>
            <person name="Han C."/>
            <person name="Goodwin L."/>
            <person name="Pitluck S."/>
            <person name="Liolios K."/>
            <person name="Pati A."/>
            <person name="Ivanova N."/>
            <person name="Mavromatis K."/>
            <person name="Chen A."/>
            <person name="Palaniappan K."/>
            <person name="Land M."/>
            <person name="Hauser L."/>
            <person name="Chang Y.J."/>
            <person name="Jeffries C.D."/>
            <person name="Detter J.C."/>
            <person name="Brettin T."/>
            <person name="Spring S."/>
            <person name="Rohde M."/>
            <person name="Goker M."/>
            <person name="Woyke T."/>
            <person name="Bristow J."/>
            <person name="Eisen J.A."/>
            <person name="Markowitz V."/>
            <person name="Hugenholtz P."/>
            <person name="Kyrpides N.C."/>
            <person name="Klenk H.P."/>
        </authorList>
    </citation>
    <scope>NUCLEOTIDE SEQUENCE [LARGE SCALE GENOMIC DNA]</scope>
    <source>
        <strain evidence="2">DSM 12809 / NBRC 114555 / N2460</strain>
    </source>
</reference>
<dbReference type="EMBL" id="CP001968">
    <property type="protein sequence ID" value="ADD69000.1"/>
    <property type="molecule type" value="Genomic_DNA"/>
</dbReference>